<evidence type="ECO:0000256" key="6">
    <source>
        <dbReference type="ARBA" id="ARBA00022927"/>
    </source>
</evidence>
<evidence type="ECO:0000313" key="12">
    <source>
        <dbReference type="Proteomes" id="UP000193642"/>
    </source>
</evidence>
<keyword evidence="4 10" id="KW-0812">Transmembrane</keyword>
<evidence type="ECO:0000256" key="3">
    <source>
        <dbReference type="ARBA" id="ARBA00022448"/>
    </source>
</evidence>
<comment type="subcellular location">
    <subcellularLocation>
        <location evidence="1">Membrane</location>
        <topology evidence="1">Multi-pass membrane protein</topology>
    </subcellularLocation>
</comment>
<dbReference type="GO" id="GO:0035673">
    <property type="term" value="F:oligopeptide transmembrane transporter activity"/>
    <property type="evidence" value="ECO:0007669"/>
    <property type="project" value="InterPro"/>
</dbReference>
<feature type="compositionally biased region" description="Polar residues" evidence="9">
    <location>
        <begin position="129"/>
        <end position="138"/>
    </location>
</feature>
<feature type="transmembrane region" description="Helical" evidence="10">
    <location>
        <begin position="714"/>
        <end position="733"/>
    </location>
</feature>
<organism evidence="11 12">
    <name type="scientific">Rhizoclosmatium globosum</name>
    <dbReference type="NCBI Taxonomy" id="329046"/>
    <lineage>
        <taxon>Eukaryota</taxon>
        <taxon>Fungi</taxon>
        <taxon>Fungi incertae sedis</taxon>
        <taxon>Chytridiomycota</taxon>
        <taxon>Chytridiomycota incertae sedis</taxon>
        <taxon>Chytridiomycetes</taxon>
        <taxon>Chytridiales</taxon>
        <taxon>Chytriomycetaceae</taxon>
        <taxon>Rhizoclosmatium</taxon>
    </lineage>
</organism>
<comment type="similarity">
    <text evidence="2">Belongs to the oligopeptide OPT transporter family.</text>
</comment>
<feature type="transmembrane region" description="Helical" evidence="10">
    <location>
        <begin position="817"/>
        <end position="838"/>
    </location>
</feature>
<keyword evidence="8 10" id="KW-0472">Membrane</keyword>
<feature type="transmembrane region" description="Helical" evidence="10">
    <location>
        <begin position="300"/>
        <end position="318"/>
    </location>
</feature>
<feature type="region of interest" description="Disordered" evidence="9">
    <location>
        <begin position="1"/>
        <end position="174"/>
    </location>
</feature>
<feature type="transmembrane region" description="Helical" evidence="10">
    <location>
        <begin position="459"/>
        <end position="479"/>
    </location>
</feature>
<evidence type="ECO:0000256" key="7">
    <source>
        <dbReference type="ARBA" id="ARBA00022989"/>
    </source>
</evidence>
<keyword evidence="6" id="KW-0653">Protein transport</keyword>
<evidence type="ECO:0000256" key="10">
    <source>
        <dbReference type="SAM" id="Phobius"/>
    </source>
</evidence>
<feature type="transmembrane region" description="Helical" evidence="10">
    <location>
        <begin position="268"/>
        <end position="288"/>
    </location>
</feature>
<feature type="transmembrane region" description="Helical" evidence="10">
    <location>
        <begin position="544"/>
        <end position="565"/>
    </location>
</feature>
<dbReference type="EMBL" id="MCGO01000021">
    <property type="protein sequence ID" value="ORY44768.1"/>
    <property type="molecule type" value="Genomic_DNA"/>
</dbReference>
<gene>
    <name evidence="11" type="ORF">BCR33DRAFT_850279</name>
</gene>
<dbReference type="GO" id="GO:0016020">
    <property type="term" value="C:membrane"/>
    <property type="evidence" value="ECO:0007669"/>
    <property type="project" value="UniProtKB-SubCell"/>
</dbReference>
<dbReference type="Proteomes" id="UP000193642">
    <property type="component" value="Unassembled WGS sequence"/>
</dbReference>
<name>A0A1Y2CCK7_9FUNG</name>
<feature type="transmembrane region" description="Helical" evidence="10">
    <location>
        <begin position="358"/>
        <end position="375"/>
    </location>
</feature>
<feature type="transmembrane region" description="Helical" evidence="10">
    <location>
        <begin position="324"/>
        <end position="346"/>
    </location>
</feature>
<dbReference type="AlphaFoldDB" id="A0A1Y2CCK7"/>
<feature type="transmembrane region" description="Helical" evidence="10">
    <location>
        <begin position="783"/>
        <end position="805"/>
    </location>
</feature>
<evidence type="ECO:0000256" key="4">
    <source>
        <dbReference type="ARBA" id="ARBA00022692"/>
    </source>
</evidence>
<feature type="compositionally biased region" description="Basic and acidic residues" evidence="9">
    <location>
        <begin position="155"/>
        <end position="167"/>
    </location>
</feature>
<dbReference type="OrthoDB" id="9986677at2759"/>
<reference evidence="11 12" key="1">
    <citation type="submission" date="2016-07" db="EMBL/GenBank/DDBJ databases">
        <title>Pervasive Adenine N6-methylation of Active Genes in Fungi.</title>
        <authorList>
            <consortium name="DOE Joint Genome Institute"/>
            <person name="Mondo S.J."/>
            <person name="Dannebaum R.O."/>
            <person name="Kuo R.C."/>
            <person name="Labutti K."/>
            <person name="Haridas S."/>
            <person name="Kuo A."/>
            <person name="Salamov A."/>
            <person name="Ahrendt S.R."/>
            <person name="Lipzen A."/>
            <person name="Sullivan W."/>
            <person name="Andreopoulos W.B."/>
            <person name="Clum A."/>
            <person name="Lindquist E."/>
            <person name="Daum C."/>
            <person name="Ramamoorthy G.K."/>
            <person name="Gryganskyi A."/>
            <person name="Culley D."/>
            <person name="Magnuson J.K."/>
            <person name="James T.Y."/>
            <person name="O'Malley M.A."/>
            <person name="Stajich J.E."/>
            <person name="Spatafora J.W."/>
            <person name="Visel A."/>
            <person name="Grigoriev I.V."/>
        </authorList>
    </citation>
    <scope>NUCLEOTIDE SEQUENCE [LARGE SCALE GENOMIC DNA]</scope>
    <source>
        <strain evidence="11 12">JEL800</strain>
    </source>
</reference>
<keyword evidence="12" id="KW-1185">Reference proteome</keyword>
<proteinExistence type="inferred from homology"/>
<sequence>MSDQYFDRSRRPRTASATARVRQPQAPPQQQFDQQYNPYETSNQYYVPESAQSGFNAYSVPMNPPMNSLATNNPYPQRQASQPASYGSQISSPSASYNPYQQQQPQPGSMYSGQTISHRRHNTVDSGPDNYSQSTSIRTPKVPQASRSDSQAELMEMKSYQESRAGVDEEDEDEDGEYLDEIYQIIDAIVPRTDDPSIPASTFRVWFLGLIFGTFLTVINTIFSFRTNPLSITPFVMVLLAYPCGKFLEKVLPTGLLNPGPFNYKEHALIYVITSAMAVSPYAINNIVGQKYQLKQDVPLWACIVFSIVTQCFGYGFAGLTRRFLVRPAAMLWPSNFATIAMLNSLHINQDTSMGRYPMSRLVFFWLATSAMFFYSILPQYVAPMLGALSVICWFTNNNVTLGLNDNGLQVGRTKLNKLLMALGSSSPGAGVGFLSFSLDWTLFNATFAPITTPLWAMYNQMLGTYIVLWVVVPICWWFNVFGIDQHLGEDTPYGFTLNSPSIYNLNGSKLMGIQLVKQNVTPAVRDDEFYQANKPIHISTQFALTYTMSFAVFVSAMVHVGLWYGKDIWTRFRSVVRDLDRGDIHAQLMDVYDDVPDWWYWAVLVVTGAAGISVCIIPNGFDLPWWGAIIAIILALVTMLPLGIIQAISGQQIGLNVMSEFLIGLLLPGRIVAVMAFKTWCYMAMSQGLLLVQDLKLGHYIKIPPRDMFLAQLLPTLLSAIISTLSACFFYENFITGLKPNDETWNLSGYNTFFSAGAIWGAIGPADFFGPNSPYFSTLLGFVVGLQSTLITPLIIAIVVNFYIKKYRHTWWKKYAYVMSAAFDAGVSLCALFIMLLSRGDSKNLMPFPNWFLNPVDIERCLPDKVLECQAHANTGTGFGYNYTANYFPAESDFCHAVNS</sequence>
<protein>
    <submittedName>
        <fullName evidence="11">OPT-domain-containing protein</fullName>
    </submittedName>
</protein>
<keyword evidence="5" id="KW-0571">Peptide transport</keyword>
<accession>A0A1Y2CCK7</accession>
<dbReference type="GO" id="GO:0015031">
    <property type="term" value="P:protein transport"/>
    <property type="evidence" value="ECO:0007669"/>
    <property type="project" value="UniProtKB-KW"/>
</dbReference>
<keyword evidence="3" id="KW-0813">Transport</keyword>
<dbReference type="InterPro" id="IPR004648">
    <property type="entry name" value="Oligpept_transpt"/>
</dbReference>
<feature type="transmembrane region" description="Helical" evidence="10">
    <location>
        <begin position="626"/>
        <end position="650"/>
    </location>
</feature>
<feature type="compositionally biased region" description="Polar residues" evidence="9">
    <location>
        <begin position="65"/>
        <end position="90"/>
    </location>
</feature>
<evidence type="ECO:0000256" key="8">
    <source>
        <dbReference type="ARBA" id="ARBA00023136"/>
    </source>
</evidence>
<dbReference type="PANTHER" id="PTHR22601">
    <property type="entry name" value="ISP4 LIKE PROTEIN"/>
    <property type="match status" value="1"/>
</dbReference>
<feature type="transmembrane region" description="Helical" evidence="10">
    <location>
        <begin position="753"/>
        <end position="771"/>
    </location>
</feature>
<evidence type="ECO:0000256" key="9">
    <source>
        <dbReference type="SAM" id="MobiDB-lite"/>
    </source>
</evidence>
<feature type="transmembrane region" description="Helical" evidence="10">
    <location>
        <begin position="419"/>
        <end position="439"/>
    </location>
</feature>
<keyword evidence="7 10" id="KW-1133">Transmembrane helix</keyword>
<evidence type="ECO:0000256" key="2">
    <source>
        <dbReference type="ARBA" id="ARBA00008807"/>
    </source>
</evidence>
<evidence type="ECO:0000256" key="5">
    <source>
        <dbReference type="ARBA" id="ARBA00022856"/>
    </source>
</evidence>
<feature type="transmembrane region" description="Helical" evidence="10">
    <location>
        <begin position="205"/>
        <end position="223"/>
    </location>
</feature>
<comment type="caution">
    <text evidence="11">The sequence shown here is derived from an EMBL/GenBank/DDBJ whole genome shotgun (WGS) entry which is preliminary data.</text>
</comment>
<feature type="compositionally biased region" description="Low complexity" evidence="9">
    <location>
        <begin position="91"/>
        <end position="114"/>
    </location>
</feature>
<feature type="compositionally biased region" description="Polar residues" evidence="9">
    <location>
        <begin position="36"/>
        <end position="56"/>
    </location>
</feature>
<dbReference type="NCBIfam" id="TIGR00728">
    <property type="entry name" value="OPT_sfam"/>
    <property type="match status" value="1"/>
</dbReference>
<evidence type="ECO:0000313" key="11">
    <source>
        <dbReference type="EMBL" id="ORY44768.1"/>
    </source>
</evidence>
<dbReference type="Pfam" id="PF03169">
    <property type="entry name" value="OPT"/>
    <property type="match status" value="1"/>
</dbReference>
<dbReference type="InterPro" id="IPR004813">
    <property type="entry name" value="OPT"/>
</dbReference>
<evidence type="ECO:0000256" key="1">
    <source>
        <dbReference type="ARBA" id="ARBA00004141"/>
    </source>
</evidence>
<feature type="compositionally biased region" description="Low complexity" evidence="9">
    <location>
        <begin position="14"/>
        <end position="35"/>
    </location>
</feature>
<feature type="transmembrane region" description="Helical" evidence="10">
    <location>
        <begin position="599"/>
        <end position="619"/>
    </location>
</feature>